<dbReference type="EMBL" id="WNTK01000013">
    <property type="protein sequence ID" value="KAG9474397.1"/>
    <property type="molecule type" value="Genomic_DNA"/>
</dbReference>
<name>A0A8J6K0M6_ELECQ</name>
<evidence type="ECO:0000256" key="14">
    <source>
        <dbReference type="ARBA" id="ARBA00030896"/>
    </source>
</evidence>
<evidence type="ECO:0000256" key="15">
    <source>
        <dbReference type="ARBA" id="ARBA00032709"/>
    </source>
</evidence>
<dbReference type="InterPro" id="IPR043205">
    <property type="entry name" value="CYB561/CYBRD1-like"/>
</dbReference>
<dbReference type="PANTHER" id="PTHR10106:SF14">
    <property type="entry name" value="TRANSMEMBRANE ASCORBATE-DEPENDENT REDUCTASE CYB561"/>
    <property type="match status" value="1"/>
</dbReference>
<feature type="domain" description="Cytochrome b561" evidence="19">
    <location>
        <begin position="19"/>
        <end position="220"/>
    </location>
</feature>
<evidence type="ECO:0000256" key="11">
    <source>
        <dbReference type="ARBA" id="ARBA00023329"/>
    </source>
</evidence>
<keyword evidence="8 18" id="KW-1133">Transmembrane helix</keyword>
<dbReference type="AlphaFoldDB" id="A0A8J6K0M6"/>
<keyword evidence="10 18" id="KW-0472">Membrane</keyword>
<keyword evidence="4 18" id="KW-0812">Transmembrane</keyword>
<comment type="function">
    <text evidence="16">Transmembrane reductase that uses ascorbate as an electron donor in the cytoplasm and transfers electrons across membranes to reduce monodehydro-L-ascorbate radical in the lumen of secretory vesicles. It is therefore involved the regeneration and homeostasis within secretory vesicles of ascorbate which in turn provides reducing equivalents needed to support the activity of intravesicular enzymes.</text>
</comment>
<keyword evidence="6" id="KW-1278">Translocase</keyword>
<protein>
    <recommendedName>
        <fullName evidence="13">Transmembrane ascorbate-dependent reductase CYB561</fullName>
    </recommendedName>
    <alternativeName>
        <fullName evidence="14">Cytochrome b-561</fullName>
    </alternativeName>
    <alternativeName>
        <fullName evidence="15">Cytochrome b561</fullName>
    </alternativeName>
</protein>
<comment type="cofactor">
    <cofactor evidence="1">
        <name>heme b</name>
        <dbReference type="ChEBI" id="CHEBI:60344"/>
    </cofactor>
</comment>
<dbReference type="SMART" id="SM00665">
    <property type="entry name" value="B561"/>
    <property type="match status" value="1"/>
</dbReference>
<evidence type="ECO:0000256" key="1">
    <source>
        <dbReference type="ARBA" id="ARBA00001970"/>
    </source>
</evidence>
<feature type="transmembrane region" description="Helical" evidence="18">
    <location>
        <begin position="12"/>
        <end position="35"/>
    </location>
</feature>
<reference evidence="20" key="1">
    <citation type="thesis" date="2020" institute="ProQuest LLC" country="789 East Eisenhower Parkway, Ann Arbor, MI, USA">
        <title>Comparative Genomics and Chromosome Evolution.</title>
        <authorList>
            <person name="Mudd A.B."/>
        </authorList>
    </citation>
    <scope>NUCLEOTIDE SEQUENCE</scope>
    <source>
        <strain evidence="20">HN-11 Male</strain>
        <tissue evidence="20">Kidney and liver</tissue>
    </source>
</reference>
<comment type="catalytic activity">
    <reaction evidence="17">
        <text>monodehydro-L-ascorbate radical(out) + L-ascorbate(in) = monodehydro-L-ascorbate radical(in) + L-ascorbate(out)</text>
        <dbReference type="Rhea" id="RHEA:66524"/>
        <dbReference type="ChEBI" id="CHEBI:38290"/>
        <dbReference type="ChEBI" id="CHEBI:59513"/>
    </reaction>
    <physiologicalReaction direction="left-to-right" evidence="17">
        <dbReference type="Rhea" id="RHEA:66525"/>
    </physiologicalReaction>
</comment>
<comment type="caution">
    <text evidence="20">The sequence shown here is derived from an EMBL/GenBank/DDBJ whole genome shotgun (WGS) entry which is preliminary data.</text>
</comment>
<keyword evidence="21" id="KW-1185">Reference proteome</keyword>
<feature type="transmembrane region" description="Helical" evidence="18">
    <location>
        <begin position="129"/>
        <end position="152"/>
    </location>
</feature>
<evidence type="ECO:0000256" key="5">
    <source>
        <dbReference type="ARBA" id="ARBA00022723"/>
    </source>
</evidence>
<keyword evidence="9" id="KW-0408">Iron</keyword>
<feature type="transmembrane region" description="Helical" evidence="18">
    <location>
        <begin position="87"/>
        <end position="109"/>
    </location>
</feature>
<evidence type="ECO:0000256" key="9">
    <source>
        <dbReference type="ARBA" id="ARBA00023004"/>
    </source>
</evidence>
<evidence type="ECO:0000313" key="21">
    <source>
        <dbReference type="Proteomes" id="UP000770717"/>
    </source>
</evidence>
<feature type="transmembrane region" description="Helical" evidence="18">
    <location>
        <begin position="199"/>
        <end position="219"/>
    </location>
</feature>
<keyword evidence="11" id="KW-0968">Cytoplasmic vesicle</keyword>
<dbReference type="GO" id="GO:0005765">
    <property type="term" value="C:lysosomal membrane"/>
    <property type="evidence" value="ECO:0007669"/>
    <property type="project" value="TreeGrafter"/>
</dbReference>
<feature type="transmembrane region" description="Helical" evidence="18">
    <location>
        <begin position="55"/>
        <end position="75"/>
    </location>
</feature>
<evidence type="ECO:0000256" key="6">
    <source>
        <dbReference type="ARBA" id="ARBA00022967"/>
    </source>
</evidence>
<organism evidence="20 21">
    <name type="scientific">Eleutherodactylus coqui</name>
    <name type="common">Puerto Rican coqui</name>
    <dbReference type="NCBI Taxonomy" id="57060"/>
    <lineage>
        <taxon>Eukaryota</taxon>
        <taxon>Metazoa</taxon>
        <taxon>Chordata</taxon>
        <taxon>Craniata</taxon>
        <taxon>Vertebrata</taxon>
        <taxon>Euteleostomi</taxon>
        <taxon>Amphibia</taxon>
        <taxon>Batrachia</taxon>
        <taxon>Anura</taxon>
        <taxon>Neobatrachia</taxon>
        <taxon>Hyloidea</taxon>
        <taxon>Eleutherodactylidae</taxon>
        <taxon>Eleutherodactylinae</taxon>
        <taxon>Eleutherodactylus</taxon>
        <taxon>Eleutherodactylus</taxon>
    </lineage>
</organism>
<sequence length="251" mass="27771">MDDSFARENVGLMPYLVAASQVLGVAALAVTGAWLSQYRGGFSWDGPQQFNVHPLCMVLGMVFLCGDALLVFRVFRNETKRATKILHGALHILALIVSVVGIVAVFQFHKKKGIPDMYSLHSWLGITTFSLYILQWILGFIMFFLPGVGFAYKSRFKPLHVFIGFSLLVSTIATCLLGLTEKMLFAIPDQYSKLPAEGILANSLGVVLVAFGLVIGYILTRDEWRRPPLPEEQALSIDFKTLTQGESPTEP</sequence>
<keyword evidence="2" id="KW-0813">Transport</keyword>
<evidence type="ECO:0000256" key="8">
    <source>
        <dbReference type="ARBA" id="ARBA00022989"/>
    </source>
</evidence>
<dbReference type="GO" id="GO:0046872">
    <property type="term" value="F:metal ion binding"/>
    <property type="evidence" value="ECO:0007669"/>
    <property type="project" value="UniProtKB-KW"/>
</dbReference>
<dbReference type="Gene3D" id="1.20.120.1770">
    <property type="match status" value="1"/>
</dbReference>
<dbReference type="Pfam" id="PF03188">
    <property type="entry name" value="Cytochrom_B561"/>
    <property type="match status" value="1"/>
</dbReference>
<evidence type="ECO:0000256" key="13">
    <source>
        <dbReference type="ARBA" id="ARBA00024231"/>
    </source>
</evidence>
<keyword evidence="5" id="KW-0479">Metal-binding</keyword>
<dbReference type="GO" id="GO:0016491">
    <property type="term" value="F:oxidoreductase activity"/>
    <property type="evidence" value="ECO:0007669"/>
    <property type="project" value="InterPro"/>
</dbReference>
<accession>A0A8J6K0M6</accession>
<gene>
    <name evidence="20" type="ORF">GDO78_004610</name>
</gene>
<evidence type="ECO:0000256" key="2">
    <source>
        <dbReference type="ARBA" id="ARBA00022448"/>
    </source>
</evidence>
<dbReference type="EMBL" id="WNTK01000013">
    <property type="protein sequence ID" value="KAG9474395.1"/>
    <property type="molecule type" value="Genomic_DNA"/>
</dbReference>
<evidence type="ECO:0000256" key="18">
    <source>
        <dbReference type="SAM" id="Phobius"/>
    </source>
</evidence>
<dbReference type="OrthoDB" id="907479at2759"/>
<feature type="transmembrane region" description="Helical" evidence="18">
    <location>
        <begin position="159"/>
        <end position="179"/>
    </location>
</feature>
<dbReference type="Proteomes" id="UP000770717">
    <property type="component" value="Unassembled WGS sequence"/>
</dbReference>
<evidence type="ECO:0000256" key="17">
    <source>
        <dbReference type="ARBA" id="ARBA00047447"/>
    </source>
</evidence>
<evidence type="ECO:0000256" key="10">
    <source>
        <dbReference type="ARBA" id="ARBA00023136"/>
    </source>
</evidence>
<keyword evidence="3" id="KW-0349">Heme</keyword>
<dbReference type="FunFam" id="1.20.120.1770:FF:000001">
    <property type="entry name" value="Cytochrome b reductase 1"/>
    <property type="match status" value="1"/>
</dbReference>
<dbReference type="PANTHER" id="PTHR10106">
    <property type="entry name" value="CYTOCHROME B561-RELATED"/>
    <property type="match status" value="1"/>
</dbReference>
<dbReference type="GO" id="GO:0042584">
    <property type="term" value="C:chromaffin granule membrane"/>
    <property type="evidence" value="ECO:0007669"/>
    <property type="project" value="UniProtKB-SubCell"/>
</dbReference>
<dbReference type="EMBL" id="WNTK01000013">
    <property type="protein sequence ID" value="KAG9474396.1"/>
    <property type="molecule type" value="Genomic_DNA"/>
</dbReference>
<proteinExistence type="predicted"/>
<dbReference type="PROSITE" id="PS50939">
    <property type="entry name" value="CYTOCHROME_B561"/>
    <property type="match status" value="1"/>
</dbReference>
<evidence type="ECO:0000256" key="4">
    <source>
        <dbReference type="ARBA" id="ARBA00022692"/>
    </source>
</evidence>
<evidence type="ECO:0000256" key="12">
    <source>
        <dbReference type="ARBA" id="ARBA00024185"/>
    </source>
</evidence>
<comment type="subcellular location">
    <subcellularLocation>
        <location evidence="12">Cytoplasmic vesicle</location>
        <location evidence="12">Secretory vesicle</location>
        <location evidence="12">Chromaffin granule membrane</location>
        <topology evidence="12">Multi-pass membrane protein</topology>
    </subcellularLocation>
</comment>
<evidence type="ECO:0000313" key="20">
    <source>
        <dbReference type="EMBL" id="KAG9474395.1"/>
    </source>
</evidence>
<dbReference type="InterPro" id="IPR006593">
    <property type="entry name" value="Cyt_b561/ferric_Rdtase_TM"/>
</dbReference>
<evidence type="ECO:0000256" key="16">
    <source>
        <dbReference type="ARBA" id="ARBA00045973"/>
    </source>
</evidence>
<evidence type="ECO:0000256" key="3">
    <source>
        <dbReference type="ARBA" id="ARBA00022617"/>
    </source>
</evidence>
<evidence type="ECO:0000256" key="7">
    <source>
        <dbReference type="ARBA" id="ARBA00022982"/>
    </source>
</evidence>
<keyword evidence="7" id="KW-0249">Electron transport</keyword>
<evidence type="ECO:0000259" key="19">
    <source>
        <dbReference type="PROSITE" id="PS50939"/>
    </source>
</evidence>